<proteinExistence type="predicted"/>
<dbReference type="PANTHER" id="PTHR33924">
    <property type="entry name" value="CATION-TRANSPORTING ATPASE"/>
    <property type="match status" value="1"/>
</dbReference>
<dbReference type="STRING" id="218851.A0A2G5EVC6"/>
<dbReference type="Proteomes" id="UP000230069">
    <property type="component" value="Unassembled WGS sequence"/>
</dbReference>
<dbReference type="PANTHER" id="PTHR33924:SF5">
    <property type="entry name" value="CATION-TRANSPORTING ATPASE"/>
    <property type="match status" value="1"/>
</dbReference>
<dbReference type="EMBL" id="KZ305021">
    <property type="protein sequence ID" value="PIA59689.1"/>
    <property type="molecule type" value="Genomic_DNA"/>
</dbReference>
<reference evidence="1 2" key="1">
    <citation type="submission" date="2017-09" db="EMBL/GenBank/DDBJ databases">
        <title>WGS assembly of Aquilegia coerulea Goldsmith.</title>
        <authorList>
            <person name="Hodges S."/>
            <person name="Kramer E."/>
            <person name="Nordborg M."/>
            <person name="Tomkins J."/>
            <person name="Borevitz J."/>
            <person name="Derieg N."/>
            <person name="Yan J."/>
            <person name="Mihaltcheva S."/>
            <person name="Hayes R.D."/>
            <person name="Rokhsar D."/>
        </authorList>
    </citation>
    <scope>NUCLEOTIDE SEQUENCE [LARGE SCALE GENOMIC DNA]</scope>
    <source>
        <strain evidence="2">cv. Goldsmith</strain>
    </source>
</reference>
<protein>
    <submittedName>
        <fullName evidence="1">Uncharacterized protein</fullName>
    </submittedName>
</protein>
<accession>A0A2G5EVC6</accession>
<gene>
    <name evidence="1" type="ORF">AQUCO_00400526v1</name>
</gene>
<organism evidence="1 2">
    <name type="scientific">Aquilegia coerulea</name>
    <name type="common">Rocky mountain columbine</name>
    <dbReference type="NCBI Taxonomy" id="218851"/>
    <lineage>
        <taxon>Eukaryota</taxon>
        <taxon>Viridiplantae</taxon>
        <taxon>Streptophyta</taxon>
        <taxon>Embryophyta</taxon>
        <taxon>Tracheophyta</taxon>
        <taxon>Spermatophyta</taxon>
        <taxon>Magnoliopsida</taxon>
        <taxon>Ranunculales</taxon>
        <taxon>Ranunculaceae</taxon>
        <taxon>Thalictroideae</taxon>
        <taxon>Aquilegia</taxon>
    </lineage>
</organism>
<dbReference type="OrthoDB" id="1930341at2759"/>
<keyword evidence="2" id="KW-1185">Reference proteome</keyword>
<evidence type="ECO:0000313" key="2">
    <source>
        <dbReference type="Proteomes" id="UP000230069"/>
    </source>
</evidence>
<evidence type="ECO:0000313" key="1">
    <source>
        <dbReference type="EMBL" id="PIA59689.1"/>
    </source>
</evidence>
<sequence length="185" mass="20295">MIPGSSHNNVPGNQAVSPVSVTAATISSRWLDLLSQDTKGRIAALRRSKKRVQTVIQKELPLLLSKGLTSQKENGPQNSQSSAAVFSKATTPDLQGEGFDIIFHQMEKALCEEERHLECLYHQVRLMHFRCASGLQSVNLSAGQLDNSGNDPRSKEAEEMLENRLSIRAAAAAIYSTCNFITSNR</sequence>
<dbReference type="InParanoid" id="A0A2G5EVC6"/>
<name>A0A2G5EVC6_AQUCA</name>
<dbReference type="AlphaFoldDB" id="A0A2G5EVC6"/>